<dbReference type="InterPro" id="IPR050557">
    <property type="entry name" value="RTX_toxin/Mannuronan_C5-epim"/>
</dbReference>
<evidence type="ECO:0000256" key="1">
    <source>
        <dbReference type="ARBA" id="ARBA00004613"/>
    </source>
</evidence>
<proteinExistence type="predicted"/>
<dbReference type="Pfam" id="PF00353">
    <property type="entry name" value="HemolysinCabind"/>
    <property type="match status" value="6"/>
</dbReference>
<dbReference type="GO" id="GO:0005509">
    <property type="term" value="F:calcium ion binding"/>
    <property type="evidence" value="ECO:0007669"/>
    <property type="project" value="InterPro"/>
</dbReference>
<name>A0A1I4DKD3_9RHOB</name>
<dbReference type="SUPFAM" id="SSF51120">
    <property type="entry name" value="beta-Roll"/>
    <property type="match status" value="4"/>
</dbReference>
<feature type="signal peptide" evidence="4">
    <location>
        <begin position="1"/>
        <end position="22"/>
    </location>
</feature>
<evidence type="ECO:0000256" key="3">
    <source>
        <dbReference type="SAM" id="MobiDB-lite"/>
    </source>
</evidence>
<feature type="compositionally biased region" description="Acidic residues" evidence="3">
    <location>
        <begin position="28"/>
        <end position="41"/>
    </location>
</feature>
<dbReference type="PANTHER" id="PTHR38340">
    <property type="entry name" value="S-LAYER PROTEIN"/>
    <property type="match status" value="1"/>
</dbReference>
<dbReference type="Proteomes" id="UP000198851">
    <property type="component" value="Unassembled WGS sequence"/>
</dbReference>
<keyword evidence="2" id="KW-0964">Secreted</keyword>
<organism evidence="5 6">
    <name type="scientific">Shimia haliotis</name>
    <dbReference type="NCBI Taxonomy" id="1280847"/>
    <lineage>
        <taxon>Bacteria</taxon>
        <taxon>Pseudomonadati</taxon>
        <taxon>Pseudomonadota</taxon>
        <taxon>Alphaproteobacteria</taxon>
        <taxon>Rhodobacterales</taxon>
        <taxon>Roseobacteraceae</taxon>
    </lineage>
</organism>
<evidence type="ECO:0000313" key="5">
    <source>
        <dbReference type="EMBL" id="SFK94064.1"/>
    </source>
</evidence>
<keyword evidence="4" id="KW-0732">Signal</keyword>
<dbReference type="PRINTS" id="PR00313">
    <property type="entry name" value="CABNDNGRPT"/>
</dbReference>
<dbReference type="OrthoDB" id="7815616at2"/>
<comment type="subcellular location">
    <subcellularLocation>
        <location evidence="1">Secreted</location>
    </subcellularLocation>
</comment>
<dbReference type="AlphaFoldDB" id="A0A1I4DKD3"/>
<dbReference type="PANTHER" id="PTHR38340:SF1">
    <property type="entry name" value="S-LAYER PROTEIN"/>
    <property type="match status" value="1"/>
</dbReference>
<dbReference type="InterPro" id="IPR011049">
    <property type="entry name" value="Serralysin-like_metalloprot_C"/>
</dbReference>
<dbReference type="InterPro" id="IPR001343">
    <property type="entry name" value="Hemolysn_Ca-bd"/>
</dbReference>
<dbReference type="Gene3D" id="2.150.10.10">
    <property type="entry name" value="Serralysin-like metalloprotease, C-terminal"/>
    <property type="match status" value="4"/>
</dbReference>
<evidence type="ECO:0000256" key="4">
    <source>
        <dbReference type="SAM" id="SignalP"/>
    </source>
</evidence>
<protein>
    <submittedName>
        <fullName evidence="5">Hemolysin-type calcium-binding repeat-containing protein</fullName>
    </submittedName>
</protein>
<evidence type="ECO:0000256" key="2">
    <source>
        <dbReference type="ARBA" id="ARBA00022525"/>
    </source>
</evidence>
<dbReference type="RefSeq" id="WP_093323227.1">
    <property type="nucleotide sequence ID" value="NZ_FOSZ01000003.1"/>
</dbReference>
<feature type="chain" id="PRO_5011436015" evidence="4">
    <location>
        <begin position="23"/>
        <end position="549"/>
    </location>
</feature>
<accession>A0A1I4DKD3</accession>
<sequence>MIGFLALATVVSGSALISTLQADHEFDTSEAEDTTPPEEEPGPVADVSELIDGTTADDTLTGGTANDTIDGLGGDDWILSGSGNDEVSGGAGNDRVALGSGNDVYGGDGSDDTGNDTVRGGSGNDWLYDITGADTLYGGLNEDTLIGAQSGVLDDESDLLGGGYGDDAILGDNGDTINGGAGTDTFGVGFSFGEGWDPVTITDFEATTEALTLAVTGNIVAGSLEWDVTFDETTGIATIDIWGTEDDGSGPTDLAAETVLVLENMTAESVAALNIVFADDLSEVAAVDAPANDEVTLTGNDDTYTGSNTEDTIRGGAGSDTITGGAGNDVITAGGGDDCIDGGADDDRLVGAGGDDTLSGGEGDDTIVAGNGNDFYGYNGTTTSSEGGDDVVRGGQGNDWLQDSEGADTLYGGLGDDTVVGADEGVVDAEADYLSGGYGNDVVAGDNGDTLVGGEGEDAFGVGFDFGAGYEAVTITDLDPANEAVTIAISSDAAVDNMDWSVDFDAATGIATIEIWGTEDGVPVPAETALVLQNMTTEGVAALSIAFSY</sequence>
<dbReference type="EMBL" id="FOSZ01000003">
    <property type="protein sequence ID" value="SFK94064.1"/>
    <property type="molecule type" value="Genomic_DNA"/>
</dbReference>
<feature type="region of interest" description="Disordered" evidence="3">
    <location>
        <begin position="24"/>
        <end position="45"/>
    </location>
</feature>
<reference evidence="6" key="1">
    <citation type="submission" date="2016-10" db="EMBL/GenBank/DDBJ databases">
        <authorList>
            <person name="Varghese N."/>
            <person name="Submissions S."/>
        </authorList>
    </citation>
    <scope>NUCLEOTIDE SEQUENCE [LARGE SCALE GENOMIC DNA]</scope>
    <source>
        <strain evidence="6">DSM 28453</strain>
    </source>
</reference>
<gene>
    <name evidence="5" type="ORF">SAMN04488036_103259</name>
</gene>
<feature type="region of interest" description="Disordered" evidence="3">
    <location>
        <begin position="80"/>
        <end position="123"/>
    </location>
</feature>
<dbReference type="STRING" id="1280847.SAMN04488036_103259"/>
<dbReference type="PROSITE" id="PS00330">
    <property type="entry name" value="HEMOLYSIN_CALCIUM"/>
    <property type="match status" value="4"/>
</dbReference>
<keyword evidence="6" id="KW-1185">Reference proteome</keyword>
<dbReference type="GO" id="GO:0005576">
    <property type="term" value="C:extracellular region"/>
    <property type="evidence" value="ECO:0007669"/>
    <property type="project" value="UniProtKB-SubCell"/>
</dbReference>
<evidence type="ECO:0000313" key="6">
    <source>
        <dbReference type="Proteomes" id="UP000198851"/>
    </source>
</evidence>
<dbReference type="InterPro" id="IPR018511">
    <property type="entry name" value="Hemolysin-typ_Ca-bd_CS"/>
</dbReference>